<feature type="binding site" evidence="6">
    <location>
        <position position="35"/>
    </location>
    <ligand>
        <name>FAD</name>
        <dbReference type="ChEBI" id="CHEBI:57692"/>
    </ligand>
</feature>
<comment type="cofactor">
    <cofactor evidence="6">
        <name>FAD</name>
        <dbReference type="ChEBI" id="CHEBI:57692"/>
    </cofactor>
    <text evidence="6">Binds 1 FAD per subunit.</text>
</comment>
<dbReference type="PRINTS" id="PR00368">
    <property type="entry name" value="FADPNR"/>
</dbReference>
<dbReference type="STRING" id="1364.LP2241_30105"/>
<dbReference type="GO" id="GO:0050661">
    <property type="term" value="F:NADP binding"/>
    <property type="evidence" value="ECO:0007669"/>
    <property type="project" value="UniProtKB-UniRule"/>
</dbReference>
<dbReference type="PRINTS" id="PR00469">
    <property type="entry name" value="PNDRDTASEII"/>
</dbReference>
<feature type="binding site" evidence="6">
    <location>
        <position position="123"/>
    </location>
    <ligand>
        <name>FAD</name>
        <dbReference type="ChEBI" id="CHEBI:57692"/>
    </ligand>
</feature>
<dbReference type="PANTHER" id="PTHR48105">
    <property type="entry name" value="THIOREDOXIN REDUCTASE 1-RELATED-RELATED"/>
    <property type="match status" value="1"/>
</dbReference>
<evidence type="ECO:0000313" key="9">
    <source>
        <dbReference type="Proteomes" id="UP000033166"/>
    </source>
</evidence>
<keyword evidence="3 6" id="KW-0274">FAD</keyword>
<dbReference type="RefSeq" id="WP_047915468.1">
    <property type="nucleotide sequence ID" value="NZ_LN774769.1"/>
</dbReference>
<dbReference type="AlphaFoldDB" id="A0A0D6DWI4"/>
<protein>
    <recommendedName>
        <fullName evidence="6">Ferredoxin--NADP reductase</fullName>
        <shortName evidence="6">FNR</shortName>
        <shortName evidence="6">Fd-NADP(+) reductase</shortName>
        <ecNumber evidence="6">1.18.1.2</ecNumber>
    </recommendedName>
</protein>
<dbReference type="InterPro" id="IPR023753">
    <property type="entry name" value="FAD/NAD-binding_dom"/>
</dbReference>
<comment type="similarity">
    <text evidence="6">Belongs to the ferredoxin--NADP reductase type 2 family.</text>
</comment>
<evidence type="ECO:0000256" key="6">
    <source>
        <dbReference type="HAMAP-Rule" id="MF_01685"/>
    </source>
</evidence>
<dbReference type="Pfam" id="PF07992">
    <property type="entry name" value="Pyr_redox_2"/>
    <property type="match status" value="1"/>
</dbReference>
<feature type="binding site" evidence="6">
    <location>
        <position position="281"/>
    </location>
    <ligand>
        <name>FAD</name>
        <dbReference type="ChEBI" id="CHEBI:57692"/>
    </ligand>
</feature>
<dbReference type="HOGENOM" id="CLU_031864_5_5_9"/>
<dbReference type="InterPro" id="IPR022890">
    <property type="entry name" value="Fd--NADP_Rdtase_type_2"/>
</dbReference>
<evidence type="ECO:0000256" key="1">
    <source>
        <dbReference type="ARBA" id="ARBA00011738"/>
    </source>
</evidence>
<feature type="binding site" evidence="6">
    <location>
        <position position="16"/>
    </location>
    <ligand>
        <name>FAD</name>
        <dbReference type="ChEBI" id="CHEBI:57692"/>
    </ligand>
</feature>
<feature type="binding site" evidence="6">
    <location>
        <position position="43"/>
    </location>
    <ligand>
        <name>FAD</name>
        <dbReference type="ChEBI" id="CHEBI:57692"/>
    </ligand>
</feature>
<feature type="binding site" evidence="6">
    <location>
        <position position="321"/>
    </location>
    <ligand>
        <name>FAD</name>
        <dbReference type="ChEBI" id="CHEBI:57692"/>
    </ligand>
</feature>
<gene>
    <name evidence="8" type="ORF">LACPI_1113</name>
</gene>
<sequence>MTENIYDITIIGAGPSGLFAGFYAGMRKNKVQILDSLETAGGQLTALYPEKTIHDVPGYFAVKAEDLVADLVKQTAQFGVPIRLSEKVVDITKQADTGFYEVKTSKTSYLTKAVVIATGNGSFAPKMLKTDEPSVFDEAKLRYNVAEKDQFNGKHIAIAGGGDSAIDMALMLEHVGASVSLIHRRNEFRAHESSVDKLHASKVDVLTPMTIRNISDHKDGLMLTLSNDHQLEVDTIIVQHGFLSNNKDIRAWSVNLTMNRQHFLVDKHYQTSSENIYAIGDTASYEGKLGLIVEGFKEGPHAVNQIMEKIQSGQLKHAHSTSMF</sequence>
<proteinExistence type="inferred from homology"/>
<comment type="subunit">
    <text evidence="1 6">Homodimer.</text>
</comment>
<dbReference type="Gene3D" id="3.50.50.60">
    <property type="entry name" value="FAD/NAD(P)-binding domain"/>
    <property type="match status" value="2"/>
</dbReference>
<evidence type="ECO:0000256" key="5">
    <source>
        <dbReference type="ARBA" id="ARBA00023002"/>
    </source>
</evidence>
<dbReference type="InterPro" id="IPR036188">
    <property type="entry name" value="FAD/NAD-bd_sf"/>
</dbReference>
<dbReference type="SUPFAM" id="SSF51905">
    <property type="entry name" value="FAD/NAD(P)-binding domain"/>
    <property type="match status" value="1"/>
</dbReference>
<accession>A0A0D6DWI4</accession>
<feature type="binding site" evidence="6">
    <location>
        <position position="48"/>
    </location>
    <ligand>
        <name>FAD</name>
        <dbReference type="ChEBI" id="CHEBI:57692"/>
    </ligand>
</feature>
<keyword evidence="2 6" id="KW-0285">Flavoprotein</keyword>
<reference evidence="9" key="1">
    <citation type="submission" date="2015-01" db="EMBL/GenBank/DDBJ databases">
        <authorList>
            <person name="Andreevskaya M."/>
        </authorList>
    </citation>
    <scope>NUCLEOTIDE SEQUENCE [LARGE SCALE GENOMIC DNA]</scope>
    <source>
        <strain evidence="9">MKFS47</strain>
    </source>
</reference>
<keyword evidence="5 6" id="KW-0560">Oxidoreductase</keyword>
<dbReference type="GO" id="GO:0050660">
    <property type="term" value="F:flavin adenine dinucleotide binding"/>
    <property type="evidence" value="ECO:0007669"/>
    <property type="project" value="UniProtKB-UniRule"/>
</dbReference>
<name>A0A0D6DWI4_9LACT</name>
<evidence type="ECO:0000256" key="4">
    <source>
        <dbReference type="ARBA" id="ARBA00022857"/>
    </source>
</evidence>
<feature type="domain" description="FAD/NAD(P)-binding" evidence="7">
    <location>
        <begin position="6"/>
        <end position="299"/>
    </location>
</feature>
<dbReference type="EMBL" id="LN774769">
    <property type="protein sequence ID" value="CEN28313.1"/>
    <property type="molecule type" value="Genomic_DNA"/>
</dbReference>
<evidence type="ECO:0000259" key="7">
    <source>
        <dbReference type="Pfam" id="PF07992"/>
    </source>
</evidence>
<dbReference type="InterPro" id="IPR050097">
    <property type="entry name" value="Ferredoxin-NADP_redctase_2"/>
</dbReference>
<comment type="catalytic activity">
    <reaction evidence="6">
        <text>2 reduced [2Fe-2S]-[ferredoxin] + NADP(+) + H(+) = 2 oxidized [2Fe-2S]-[ferredoxin] + NADPH</text>
        <dbReference type="Rhea" id="RHEA:20125"/>
        <dbReference type="Rhea" id="RHEA-COMP:10000"/>
        <dbReference type="Rhea" id="RHEA-COMP:10001"/>
        <dbReference type="ChEBI" id="CHEBI:15378"/>
        <dbReference type="ChEBI" id="CHEBI:33737"/>
        <dbReference type="ChEBI" id="CHEBI:33738"/>
        <dbReference type="ChEBI" id="CHEBI:57783"/>
        <dbReference type="ChEBI" id="CHEBI:58349"/>
        <dbReference type="EC" id="1.18.1.2"/>
    </reaction>
</comment>
<keyword evidence="4 6" id="KW-0521">NADP</keyword>
<feature type="binding site" evidence="6">
    <location>
        <position position="88"/>
    </location>
    <ligand>
        <name>FAD</name>
        <dbReference type="ChEBI" id="CHEBI:57692"/>
    </ligand>
</feature>
<dbReference type="Proteomes" id="UP000033166">
    <property type="component" value="Chromosome I"/>
</dbReference>
<dbReference type="KEGG" id="lpk:LACPI_1113"/>
<dbReference type="GO" id="GO:0004324">
    <property type="term" value="F:ferredoxin-NADP+ reductase activity"/>
    <property type="evidence" value="ECO:0007669"/>
    <property type="project" value="UniProtKB-UniRule"/>
</dbReference>
<evidence type="ECO:0000256" key="2">
    <source>
        <dbReference type="ARBA" id="ARBA00022630"/>
    </source>
</evidence>
<evidence type="ECO:0000256" key="3">
    <source>
        <dbReference type="ARBA" id="ARBA00022827"/>
    </source>
</evidence>
<evidence type="ECO:0000313" key="8">
    <source>
        <dbReference type="EMBL" id="CEN28313.1"/>
    </source>
</evidence>
<organism evidence="8 9">
    <name type="scientific">Pseudolactococcus piscium MKFS47</name>
    <dbReference type="NCBI Taxonomy" id="297352"/>
    <lineage>
        <taxon>Bacteria</taxon>
        <taxon>Bacillati</taxon>
        <taxon>Bacillota</taxon>
        <taxon>Bacilli</taxon>
        <taxon>Lactobacillales</taxon>
        <taxon>Streptococcaceae</taxon>
        <taxon>Pseudolactococcus</taxon>
    </lineage>
</organism>
<dbReference type="EC" id="1.18.1.2" evidence="6"/>
<dbReference type="HAMAP" id="MF_01685">
    <property type="entry name" value="FENR2"/>
    <property type="match status" value="1"/>
</dbReference>